<dbReference type="Pfam" id="PF20179">
    <property type="entry name" value="MSS51_C"/>
    <property type="match status" value="1"/>
</dbReference>
<evidence type="ECO:0000256" key="3">
    <source>
        <dbReference type="ARBA" id="ARBA00022553"/>
    </source>
</evidence>
<keyword evidence="5" id="KW-0446">Lipid-binding</keyword>
<dbReference type="InterPro" id="IPR018494">
    <property type="entry name" value="Oxysterol-bd_CS"/>
</dbReference>
<keyword evidence="2" id="KW-0813">Transport</keyword>
<gene>
    <name evidence="10" type="ORF">ATNIH1004_006966</name>
</gene>
<dbReference type="FunFam" id="2.30.29.30:FF:000061">
    <property type="entry name" value="Oxysterol binding protein 1"/>
    <property type="match status" value="1"/>
</dbReference>
<feature type="region of interest" description="Disordered" evidence="8">
    <location>
        <begin position="1170"/>
        <end position="1190"/>
    </location>
</feature>
<dbReference type="FunFam" id="2.40.160.120:FF:000008">
    <property type="entry name" value="Oxysterol binding protein (Osh1)"/>
    <property type="match status" value="1"/>
</dbReference>
<feature type="compositionally biased region" description="Basic and acidic residues" evidence="8">
    <location>
        <begin position="500"/>
        <end position="511"/>
    </location>
</feature>
<dbReference type="GO" id="GO:0097038">
    <property type="term" value="C:perinuclear endoplasmic reticulum"/>
    <property type="evidence" value="ECO:0007669"/>
    <property type="project" value="TreeGrafter"/>
</dbReference>
<dbReference type="GO" id="GO:0005886">
    <property type="term" value="C:plasma membrane"/>
    <property type="evidence" value="ECO:0007669"/>
    <property type="project" value="TreeGrafter"/>
</dbReference>
<dbReference type="PROSITE" id="PS50297">
    <property type="entry name" value="ANK_REP_REGION"/>
    <property type="match status" value="3"/>
</dbReference>
<dbReference type="PANTHER" id="PTHR10972">
    <property type="entry name" value="OXYSTEROL-BINDING PROTEIN-RELATED"/>
    <property type="match status" value="1"/>
</dbReference>
<dbReference type="Pfam" id="PF00169">
    <property type="entry name" value="PH"/>
    <property type="match status" value="1"/>
</dbReference>
<feature type="compositionally biased region" description="Basic and acidic residues" evidence="8">
    <location>
        <begin position="20"/>
        <end position="33"/>
    </location>
</feature>
<evidence type="ECO:0000259" key="9">
    <source>
        <dbReference type="PROSITE" id="PS50003"/>
    </source>
</evidence>
<feature type="region of interest" description="Disordered" evidence="8">
    <location>
        <begin position="588"/>
        <end position="611"/>
    </location>
</feature>
<feature type="region of interest" description="Disordered" evidence="8">
    <location>
        <begin position="487"/>
        <end position="573"/>
    </location>
</feature>
<dbReference type="EMBL" id="QUQM01000007">
    <property type="protein sequence ID" value="KAA8645547.1"/>
    <property type="molecule type" value="Genomic_DNA"/>
</dbReference>
<dbReference type="PROSITE" id="PS50088">
    <property type="entry name" value="ANK_REPEAT"/>
    <property type="match status" value="3"/>
</dbReference>
<dbReference type="VEuPathDB" id="FungiDB:EYZ11_005445"/>
<evidence type="ECO:0000256" key="5">
    <source>
        <dbReference type="ARBA" id="ARBA00023121"/>
    </source>
</evidence>
<reference evidence="10 11" key="1">
    <citation type="submission" date="2019-08" db="EMBL/GenBank/DDBJ databases">
        <title>The genome sequence of a newly discovered highly antifungal drug resistant Aspergillus species, Aspergillus tanneri NIH 1004.</title>
        <authorList>
            <person name="Mounaud S."/>
            <person name="Singh I."/>
            <person name="Joardar V."/>
            <person name="Pakala S."/>
            <person name="Pakala S."/>
            <person name="Venepally P."/>
            <person name="Chung J.K."/>
            <person name="Losada L."/>
            <person name="Nierman W.C."/>
        </authorList>
    </citation>
    <scope>NUCLEOTIDE SEQUENCE [LARGE SCALE GENOMIC DNA]</scope>
    <source>
        <strain evidence="10 11">NIH1004</strain>
    </source>
</reference>
<feature type="domain" description="PH" evidence="9">
    <location>
        <begin position="384"/>
        <end position="479"/>
    </location>
</feature>
<dbReference type="Proteomes" id="UP000324241">
    <property type="component" value="Unassembled WGS sequence"/>
</dbReference>
<feature type="compositionally biased region" description="Basic and acidic residues" evidence="8">
    <location>
        <begin position="748"/>
        <end position="757"/>
    </location>
</feature>
<dbReference type="OrthoDB" id="1854502at2759"/>
<dbReference type="InterPro" id="IPR001849">
    <property type="entry name" value="PH_domain"/>
</dbReference>
<dbReference type="Gene3D" id="3.30.70.3490">
    <property type="match status" value="1"/>
</dbReference>
<dbReference type="PROSITE" id="PS01013">
    <property type="entry name" value="OSBP"/>
    <property type="match status" value="1"/>
</dbReference>
<feature type="region of interest" description="Disordered" evidence="8">
    <location>
        <begin position="689"/>
        <end position="770"/>
    </location>
</feature>
<dbReference type="PROSITE" id="PS50003">
    <property type="entry name" value="PH_DOMAIN"/>
    <property type="match status" value="1"/>
</dbReference>
<dbReference type="Pfam" id="PF12796">
    <property type="entry name" value="Ank_2"/>
    <property type="match status" value="1"/>
</dbReference>
<dbReference type="GO" id="GO:0030011">
    <property type="term" value="P:maintenance of cell polarity"/>
    <property type="evidence" value="ECO:0007669"/>
    <property type="project" value="TreeGrafter"/>
</dbReference>
<dbReference type="SMART" id="SM00233">
    <property type="entry name" value="PH"/>
    <property type="match status" value="1"/>
</dbReference>
<dbReference type="InterPro" id="IPR002110">
    <property type="entry name" value="Ankyrin_rpt"/>
</dbReference>
<dbReference type="FunFam" id="1.25.40.20:FF:000281">
    <property type="entry name" value="Oxysterol binding protein (Osh1)"/>
    <property type="match status" value="1"/>
</dbReference>
<feature type="compositionally biased region" description="Basic and acidic residues" evidence="8">
    <location>
        <begin position="1170"/>
        <end position="1187"/>
    </location>
</feature>
<dbReference type="InterPro" id="IPR037239">
    <property type="entry name" value="OSBP_sf"/>
</dbReference>
<dbReference type="Gene3D" id="1.25.40.20">
    <property type="entry name" value="Ankyrin repeat-containing domain"/>
    <property type="match status" value="2"/>
</dbReference>
<dbReference type="SUPFAM" id="SSF48403">
    <property type="entry name" value="Ankyrin repeat"/>
    <property type="match status" value="1"/>
</dbReference>
<feature type="region of interest" description="Disordered" evidence="8">
    <location>
        <begin position="1236"/>
        <end position="1261"/>
    </location>
</feature>
<comment type="similarity">
    <text evidence="1 7">Belongs to the OSBP family.</text>
</comment>
<protein>
    <recommendedName>
        <fullName evidence="9">PH domain-containing protein</fullName>
    </recommendedName>
</protein>
<evidence type="ECO:0000256" key="7">
    <source>
        <dbReference type="RuleBase" id="RU003844"/>
    </source>
</evidence>
<dbReference type="PANTHER" id="PTHR10972:SF205">
    <property type="entry name" value="OXYSTEROL-BINDING PROTEIN 1"/>
    <property type="match status" value="1"/>
</dbReference>
<comment type="caution">
    <text evidence="10">The sequence shown here is derived from an EMBL/GenBank/DDBJ whole genome shotgun (WGS) entry which is preliminary data.</text>
</comment>
<dbReference type="SUPFAM" id="SSF50729">
    <property type="entry name" value="PH domain-like"/>
    <property type="match status" value="1"/>
</dbReference>
<feature type="region of interest" description="Disordered" evidence="8">
    <location>
        <begin position="1"/>
        <end position="88"/>
    </location>
</feature>
<proteinExistence type="inferred from homology"/>
<dbReference type="InterPro" id="IPR032717">
    <property type="entry name" value="Mss51_Znf"/>
</dbReference>
<dbReference type="GO" id="GO:0032934">
    <property type="term" value="F:sterol binding"/>
    <property type="evidence" value="ECO:0007669"/>
    <property type="project" value="TreeGrafter"/>
</dbReference>
<organism evidence="10 11">
    <name type="scientific">Aspergillus tanneri</name>
    <dbReference type="NCBI Taxonomy" id="1220188"/>
    <lineage>
        <taxon>Eukaryota</taxon>
        <taxon>Fungi</taxon>
        <taxon>Dikarya</taxon>
        <taxon>Ascomycota</taxon>
        <taxon>Pezizomycotina</taxon>
        <taxon>Eurotiomycetes</taxon>
        <taxon>Eurotiomycetidae</taxon>
        <taxon>Eurotiales</taxon>
        <taxon>Aspergillaceae</taxon>
        <taxon>Aspergillus</taxon>
        <taxon>Aspergillus subgen. Circumdati</taxon>
    </lineage>
</organism>
<evidence type="ECO:0000256" key="2">
    <source>
        <dbReference type="ARBA" id="ARBA00022448"/>
    </source>
</evidence>
<evidence type="ECO:0000256" key="6">
    <source>
        <dbReference type="PROSITE-ProRule" id="PRU00023"/>
    </source>
</evidence>
<dbReference type="InterPro" id="IPR000648">
    <property type="entry name" value="Oxysterol-bd"/>
</dbReference>
<dbReference type="Pfam" id="PF13824">
    <property type="entry name" value="zf-Mss51"/>
    <property type="match status" value="1"/>
</dbReference>
<dbReference type="InterPro" id="IPR011993">
    <property type="entry name" value="PH-like_dom_sf"/>
</dbReference>
<feature type="compositionally biased region" description="Polar residues" evidence="8">
    <location>
        <begin position="515"/>
        <end position="527"/>
    </location>
</feature>
<dbReference type="GO" id="GO:0006887">
    <property type="term" value="P:exocytosis"/>
    <property type="evidence" value="ECO:0007669"/>
    <property type="project" value="TreeGrafter"/>
</dbReference>
<keyword evidence="4" id="KW-0445">Lipid transport</keyword>
<evidence type="ECO:0000256" key="1">
    <source>
        <dbReference type="ARBA" id="ARBA00008842"/>
    </source>
</evidence>
<accession>A0A5M9MSN7</accession>
<feature type="repeat" description="ANK" evidence="6">
    <location>
        <begin position="184"/>
        <end position="206"/>
    </location>
</feature>
<evidence type="ECO:0000313" key="11">
    <source>
        <dbReference type="Proteomes" id="UP000324241"/>
    </source>
</evidence>
<feature type="compositionally biased region" description="Polar residues" evidence="8">
    <location>
        <begin position="45"/>
        <end position="54"/>
    </location>
</feature>
<dbReference type="SMART" id="SM00248">
    <property type="entry name" value="ANK"/>
    <property type="match status" value="3"/>
</dbReference>
<dbReference type="Gene3D" id="2.40.160.120">
    <property type="match status" value="1"/>
</dbReference>
<evidence type="ECO:0000313" key="10">
    <source>
        <dbReference type="EMBL" id="KAA8645547.1"/>
    </source>
</evidence>
<feature type="region of interest" description="Disordered" evidence="8">
    <location>
        <begin position="1346"/>
        <end position="1377"/>
    </location>
</feature>
<dbReference type="GO" id="GO:0034727">
    <property type="term" value="P:piecemeal microautophagy of the nucleus"/>
    <property type="evidence" value="ECO:0007669"/>
    <property type="project" value="TreeGrafter"/>
</dbReference>
<dbReference type="VEuPathDB" id="FungiDB:EYZ11_005439"/>
<dbReference type="GeneID" id="54329668"/>
<dbReference type="FunFam" id="1.25.40.20:FF:000358">
    <property type="entry name" value="Oxysterol binding protein (Osh1), putative"/>
    <property type="match status" value="1"/>
</dbReference>
<dbReference type="InterPro" id="IPR036770">
    <property type="entry name" value="Ankyrin_rpt-contain_sf"/>
</dbReference>
<feature type="compositionally biased region" description="Polar residues" evidence="8">
    <location>
        <begin position="1346"/>
        <end position="1357"/>
    </location>
</feature>
<dbReference type="CDD" id="cd13292">
    <property type="entry name" value="PH_Osh1p_Osh2p_yeast"/>
    <property type="match status" value="1"/>
</dbReference>
<feature type="compositionally biased region" description="Basic and acidic residues" evidence="8">
    <location>
        <begin position="689"/>
        <end position="712"/>
    </location>
</feature>
<feature type="repeat" description="ANK" evidence="6">
    <location>
        <begin position="149"/>
        <end position="181"/>
    </location>
</feature>
<dbReference type="GO" id="GO:0006869">
    <property type="term" value="P:lipid transport"/>
    <property type="evidence" value="ECO:0007669"/>
    <property type="project" value="UniProtKB-KW"/>
</dbReference>
<feature type="repeat" description="ANK" evidence="6">
    <location>
        <begin position="291"/>
        <end position="323"/>
    </location>
</feature>
<dbReference type="Gene3D" id="2.30.29.30">
    <property type="entry name" value="Pleckstrin-homology domain (PH domain)/Phosphotyrosine-binding domain (PTB)"/>
    <property type="match status" value="1"/>
</dbReference>
<dbReference type="GO" id="GO:0005635">
    <property type="term" value="C:nuclear envelope"/>
    <property type="evidence" value="ECO:0007669"/>
    <property type="project" value="TreeGrafter"/>
</dbReference>
<dbReference type="GO" id="GO:0005829">
    <property type="term" value="C:cytosol"/>
    <property type="evidence" value="ECO:0007669"/>
    <property type="project" value="TreeGrafter"/>
</dbReference>
<keyword evidence="6" id="KW-0040">ANK repeat</keyword>
<sequence>MTERGEGHKRSRSALALAILHRDKSKDSYEENIGRNSSDSSQSSTPPQVHSTSPAPIILTTRSSSRRMFGQEAKSPSMSEPLEFVGSNQSSDKLIEKLHPTTQADSGSISLDQSVRTFRLFETLRSGDTTAISKAIKENKDSQDANSLSGTTILHLAIQCAEPQVVEYILSAGEEINVNARDRDGNTPLHLASQLGRGPLVRELLNQPSLNDSIVNYRGQTALDVAHTAEIFQQLQLARSLFMDSKTQEIQSLIHQGDYEKLEKVLEEPRVEGIVDVNGLDLVTDPATAQSGGTLLHEGARKKDTKLIQILLIHGADPFRRDKKGKLPQDVTKDDKTRAIVKRSPAAVIAQRGIQEKAILGTSSGQGISGRASTGEAPFAGKDAREMRGYLKKWTNYTTGYKLRWFVLEDGVLSYYKHQDDAGSACRGAINMKIARLNMDSQDKTRFEIHGKSSVKYHLKANHVVEAKRWFWTLNNAIQWAKDEAKEEEKRQTKNAEVLRQAKIEQTEGRVSESPAESPNLVTTKSNGKGLAPPSLGVPSINSTRLSTYTSRTTLESTPADDGSLYESYDQGGQQNEANQVVSHITSAPDAEGDDDEYGDYASSRDIPPTDKDALNITAQSAKIQLDILANVSSSLQAEKLNHPSMPLSDPAIDQALGAYEAAYRLNREAYLRKMWEESMARVAQEHEELQSKMGESEEKRRRTKRALKEALENSSTKTICMASQMPSHVHVSGEDNGGAPKGQISESSEKMSHSEESGTGGPLHRPKSTLSRISSLYGSASDDDDEFFDAIDSGEIEVETLASTEINDKEQKSVDVTIGLRAVKRSEIVFSFKGYEEPIRTKLKMDYDNRPRISLWGILKSMIGKDMTKMTLPVSFNEPTSLLQRVAEDLEYADLLDIAADRSDSMERLVYVAAYAASEYASTIGRVAKPFNPLLGETFEYARPDKGYRFFVEQVSHHPPIGAAWAESAKWDYYGESALKSKFYGKSFDINLLGTWFLKLRPASGGEELYTWKKVTSSVIGIITGNPTVDNYGLMEIKNWTTGEICYLDFKPRGWKASSAYQVTGKAVDRDGLPRWSIGGRWNDKIYARHTPGFEAQVSGQDPESAKTLLVWQCHHRPSGIPFNLTPFVITLNSLPENLKQYLPPTDTRRRPDQRAMEEGEYDFAANEKHRVEEKQRAKRRERETTGEEYQPKCLESTVDMNHYYVLKHVQPTIPGDHACGRCLQALRQRVAASASAPSASALRLQNLPTSRRPSRRPYPTFLQNFSSRRSSTKDIQGQVKRALAYSLQDTSCCIKSFGQRATSATSSHSENRVLLKPNNLFHSFTHSPAAAIRQRAAFIKQNSFCPHPSHQQTRAPVSPHDPESRKGQHRSSLPPSHSHFECPDCGVPIYCSEGHWVDDFEAHLEICETIRQINEDDHDLHSGRFFPEFAYPGLQDDNFVINMTNWDTFLYTREFDAINDDRSMRQVTRMLTYPLTIGSVLHELSPYSVRQGGRLTVEGLKSVSALRYTLHPPKTGEGVDIQGLRLKAPPVRVFILGARAESSLPRDVWLQLSYIFPRSLINLIFIGPESMANRDSEFPLPERTPENPFGGIVEDRLGGQLKITTYVDYFHTMYKAQYFQPFDPYLDCFMLFHPGLGHPASSHEWEETIPQLLETKIPILCTGYTQWDMERDINWVGQKCAGEFDILLEPGENIFRSLRWDLNDLDPHDVSCGNWGLWAFRGKRYEATLQNS</sequence>
<dbReference type="GO" id="GO:0006897">
    <property type="term" value="P:endocytosis"/>
    <property type="evidence" value="ECO:0007669"/>
    <property type="project" value="TreeGrafter"/>
</dbReference>
<evidence type="ECO:0000256" key="8">
    <source>
        <dbReference type="SAM" id="MobiDB-lite"/>
    </source>
</evidence>
<feature type="compositionally biased region" description="Low complexity" evidence="8">
    <location>
        <begin position="543"/>
        <end position="558"/>
    </location>
</feature>
<evidence type="ECO:0000256" key="4">
    <source>
        <dbReference type="ARBA" id="ARBA00023055"/>
    </source>
</evidence>
<name>A0A5M9MSN7_9EURO</name>
<keyword evidence="3" id="KW-0597">Phosphoprotein</keyword>
<dbReference type="Pfam" id="PF01237">
    <property type="entry name" value="Oxysterol_BP"/>
    <property type="match status" value="1"/>
</dbReference>
<dbReference type="SUPFAM" id="SSF144000">
    <property type="entry name" value="Oxysterol-binding protein-like"/>
    <property type="match status" value="1"/>
</dbReference>
<dbReference type="InterPro" id="IPR046824">
    <property type="entry name" value="Mss51-like_C"/>
</dbReference>
<dbReference type="RefSeq" id="XP_033424908.1">
    <property type="nucleotide sequence ID" value="XM_033571593.1"/>
</dbReference>